<dbReference type="AlphaFoldDB" id="A0A2P5FMI4"/>
<proteinExistence type="predicted"/>
<dbReference type="STRING" id="63057.A0A2P5FMI4"/>
<organism evidence="2 3">
    <name type="scientific">Trema orientale</name>
    <name type="common">Charcoal tree</name>
    <name type="synonym">Celtis orientalis</name>
    <dbReference type="NCBI Taxonomy" id="63057"/>
    <lineage>
        <taxon>Eukaryota</taxon>
        <taxon>Viridiplantae</taxon>
        <taxon>Streptophyta</taxon>
        <taxon>Embryophyta</taxon>
        <taxon>Tracheophyta</taxon>
        <taxon>Spermatophyta</taxon>
        <taxon>Magnoliopsida</taxon>
        <taxon>eudicotyledons</taxon>
        <taxon>Gunneridae</taxon>
        <taxon>Pentapetalae</taxon>
        <taxon>rosids</taxon>
        <taxon>fabids</taxon>
        <taxon>Rosales</taxon>
        <taxon>Cannabaceae</taxon>
        <taxon>Trema</taxon>
    </lineage>
</organism>
<evidence type="ECO:0000313" key="2">
    <source>
        <dbReference type="EMBL" id="PON98986.1"/>
    </source>
</evidence>
<dbReference type="FunCoup" id="A0A2P5FMI4">
    <property type="interactions" value="83"/>
</dbReference>
<dbReference type="InParanoid" id="A0A2P5FMI4"/>
<protein>
    <submittedName>
        <fullName evidence="2">Uncharacterized protein</fullName>
    </submittedName>
</protein>
<keyword evidence="1" id="KW-1133">Transmembrane helix</keyword>
<dbReference type="InterPro" id="IPR006476">
    <property type="entry name" value="CHP01589_pln"/>
</dbReference>
<keyword evidence="1" id="KW-0472">Membrane</keyword>
<keyword evidence="3" id="KW-1185">Reference proteome</keyword>
<evidence type="ECO:0000313" key="3">
    <source>
        <dbReference type="Proteomes" id="UP000237000"/>
    </source>
</evidence>
<reference evidence="3" key="1">
    <citation type="submission" date="2016-06" db="EMBL/GenBank/DDBJ databases">
        <title>Parallel loss of symbiosis genes in relatives of nitrogen-fixing non-legume Parasponia.</title>
        <authorList>
            <person name="Van Velzen R."/>
            <person name="Holmer R."/>
            <person name="Bu F."/>
            <person name="Rutten L."/>
            <person name="Van Zeijl A."/>
            <person name="Liu W."/>
            <person name="Santuari L."/>
            <person name="Cao Q."/>
            <person name="Sharma T."/>
            <person name="Shen D."/>
            <person name="Roswanjaya Y."/>
            <person name="Wardhani T."/>
            <person name="Kalhor M.S."/>
            <person name="Jansen J."/>
            <person name="Van den Hoogen J."/>
            <person name="Gungor B."/>
            <person name="Hartog M."/>
            <person name="Hontelez J."/>
            <person name="Verver J."/>
            <person name="Yang W.-C."/>
            <person name="Schijlen E."/>
            <person name="Repin R."/>
            <person name="Schilthuizen M."/>
            <person name="Schranz E."/>
            <person name="Heidstra R."/>
            <person name="Miyata K."/>
            <person name="Fedorova E."/>
            <person name="Kohlen W."/>
            <person name="Bisseling T."/>
            <person name="Smit S."/>
            <person name="Geurts R."/>
        </authorList>
    </citation>
    <scope>NUCLEOTIDE SEQUENCE [LARGE SCALE GENOMIC DNA]</scope>
    <source>
        <strain evidence="3">cv. RG33-2</strain>
    </source>
</reference>
<evidence type="ECO:0000256" key="1">
    <source>
        <dbReference type="SAM" id="Phobius"/>
    </source>
</evidence>
<dbReference type="PANTHER" id="PTHR31871:SF5">
    <property type="entry name" value="TRANSMEMBRANE PROTEIN"/>
    <property type="match status" value="1"/>
</dbReference>
<dbReference type="PANTHER" id="PTHR31871">
    <property type="entry name" value="OS02G0137100 PROTEIN"/>
    <property type="match status" value="1"/>
</dbReference>
<sequence>MYHVGHHHFHHHPCLHCHPHSYIRMVQHLIERCLLLHMNRDQCVQALAHHASIRPLVTLTGLIISLFFDNLIPQYTLCVCVYIYIYIYGQMV</sequence>
<dbReference type="OrthoDB" id="765837at2759"/>
<dbReference type="EMBL" id="JXTC01000021">
    <property type="protein sequence ID" value="PON98986.1"/>
    <property type="molecule type" value="Genomic_DNA"/>
</dbReference>
<dbReference type="Pfam" id="PF09713">
    <property type="entry name" value="A_thal_3526"/>
    <property type="match status" value="1"/>
</dbReference>
<keyword evidence="1" id="KW-0812">Transmembrane</keyword>
<name>A0A2P5FMI4_TREOI</name>
<dbReference type="Proteomes" id="UP000237000">
    <property type="component" value="Unassembled WGS sequence"/>
</dbReference>
<accession>A0A2P5FMI4</accession>
<comment type="caution">
    <text evidence="2">The sequence shown here is derived from an EMBL/GenBank/DDBJ whole genome shotgun (WGS) entry which is preliminary data.</text>
</comment>
<gene>
    <name evidence="2" type="ORF">TorRG33x02_052230</name>
</gene>
<feature type="transmembrane region" description="Helical" evidence="1">
    <location>
        <begin position="72"/>
        <end position="89"/>
    </location>
</feature>